<dbReference type="Proteomes" id="UP001162992">
    <property type="component" value="Chromosome 9"/>
</dbReference>
<comment type="caution">
    <text evidence="1">The sequence shown here is derived from an EMBL/GenBank/DDBJ whole genome shotgun (WGS) entry which is preliminary data.</text>
</comment>
<sequence length="527" mass="58040">MYATRLQTAATDENKKADVKGPTAKGAPLDEGKLVPVQSNNRRALGDIGNLVGSLSARCNVSKDGVAENPLCAKQLPQIDRPVTRRFIASLANAQISVKSGDAQIPSTRENATIDVKTEDTTAAWGAKQRRKAATTKAHSVSVDCNDSSANKSSEVVVAEPERLQNPAAPSDATQKLQAAVHPGHPARLKALLRNGRAPGAKKEKKQTLTAILTARSEAACGGFVGEMVEVEEPTVNIDEADIGNQLAVIDYVEDIYSFYRKIEVQSCVPENYMSKQTDINEKMRAILIDWLIEVHLKFKLMPETLFLTTNLIDRYLSCQIVSRKYLQLVGLTAMLVAAKYEEIWAPEVQDFVFISDNAYSRDQVLGMEKKMLNTLRFNLTVPTPYVFIVRFLKAAASDHQMNMLAFFLVELCLTEYMMVKFSPSLLAAAAVYTAQCTLKRTPSWSATLQRHSGYTEEQLKECVAMMVAFHHKAGEGTLTVVHKKYSSSKFESVATLSPAPLPGHKEEPVTDSPSYLSTNFLFVQSP</sequence>
<gene>
    <name evidence="1" type="ORF">O6H91_09G017500</name>
</gene>
<organism evidence="1 2">
    <name type="scientific">Diphasiastrum complanatum</name>
    <name type="common">Issler's clubmoss</name>
    <name type="synonym">Lycopodium complanatum</name>
    <dbReference type="NCBI Taxonomy" id="34168"/>
    <lineage>
        <taxon>Eukaryota</taxon>
        <taxon>Viridiplantae</taxon>
        <taxon>Streptophyta</taxon>
        <taxon>Embryophyta</taxon>
        <taxon>Tracheophyta</taxon>
        <taxon>Lycopodiopsida</taxon>
        <taxon>Lycopodiales</taxon>
        <taxon>Lycopodiaceae</taxon>
        <taxon>Lycopodioideae</taxon>
        <taxon>Diphasiastrum</taxon>
    </lineage>
</organism>
<evidence type="ECO:0000313" key="2">
    <source>
        <dbReference type="Proteomes" id="UP001162992"/>
    </source>
</evidence>
<proteinExistence type="predicted"/>
<accession>A0ACC2CLN4</accession>
<protein>
    <submittedName>
        <fullName evidence="1">Uncharacterized protein</fullName>
    </submittedName>
</protein>
<dbReference type="EMBL" id="CM055100">
    <property type="protein sequence ID" value="KAJ7542921.1"/>
    <property type="molecule type" value="Genomic_DNA"/>
</dbReference>
<reference evidence="2" key="1">
    <citation type="journal article" date="2024" name="Proc. Natl. Acad. Sci. U.S.A.">
        <title>Extraordinary preservation of gene collinearity over three hundred million years revealed in homosporous lycophytes.</title>
        <authorList>
            <person name="Li C."/>
            <person name="Wickell D."/>
            <person name="Kuo L.Y."/>
            <person name="Chen X."/>
            <person name="Nie B."/>
            <person name="Liao X."/>
            <person name="Peng D."/>
            <person name="Ji J."/>
            <person name="Jenkins J."/>
            <person name="Williams M."/>
            <person name="Shu S."/>
            <person name="Plott C."/>
            <person name="Barry K."/>
            <person name="Rajasekar S."/>
            <person name="Grimwood J."/>
            <person name="Han X."/>
            <person name="Sun S."/>
            <person name="Hou Z."/>
            <person name="He W."/>
            <person name="Dai G."/>
            <person name="Sun C."/>
            <person name="Schmutz J."/>
            <person name="Leebens-Mack J.H."/>
            <person name="Li F.W."/>
            <person name="Wang L."/>
        </authorList>
    </citation>
    <scope>NUCLEOTIDE SEQUENCE [LARGE SCALE GENOMIC DNA]</scope>
    <source>
        <strain evidence="2">cv. PW_Plant_1</strain>
    </source>
</reference>
<name>A0ACC2CLN4_DIPCM</name>
<evidence type="ECO:0000313" key="1">
    <source>
        <dbReference type="EMBL" id="KAJ7542921.1"/>
    </source>
</evidence>
<keyword evidence="2" id="KW-1185">Reference proteome</keyword>